<proteinExistence type="predicted"/>
<feature type="region of interest" description="Disordered" evidence="5">
    <location>
        <begin position="22"/>
        <end position="47"/>
    </location>
</feature>
<sequence>MRSVVKTVAAVGVVALTLSACGGSAQSGTSTTESTPQAVAGDAPATAGMVGDASDPVNEIVAAAIDDLQSYWAEQFPAVYGSDYSPVSGGFYAVVPSSGDLPPCASSADDIAGNAFYCPSADVVAWDSEGLLPDLRQRFGDFVIPVVMAHEWGHAIQARANFEGMTVTSEIQADCFAGAWAAHAVSDATAFDPSQAELDSALAGFLYLRDEPGSSAESDSAHGSGFDRVSSFQTGFDGGPMDCKPYVDGSPPVLQLPFTSQSDADRGGDAPLEQIIDGVPKDLEDYWSVLFPELTGRPWEPLKPVVAFDPSDAPECGGQSASGYVLFYCVPDDYVGFDAVDAMPRFYEQGGDFAVAALIATQYGLAGMAHAGIDADTQDTSLQGDCFAGSWAASVLLQNRPTSGYTLSPGDLDEAIASLLLFRGDGDESRQGSGFLRVEAFRHGVMDGAQACI</sequence>
<protein>
    <submittedName>
        <fullName evidence="7">Neutral zinc metallopeptidase</fullName>
    </submittedName>
</protein>
<dbReference type="Pfam" id="PF04228">
    <property type="entry name" value="Zn_peptidase"/>
    <property type="match status" value="2"/>
</dbReference>
<evidence type="ECO:0000256" key="5">
    <source>
        <dbReference type="SAM" id="MobiDB-lite"/>
    </source>
</evidence>
<accession>A0ABT4MG44</accession>
<evidence type="ECO:0000313" key="8">
    <source>
        <dbReference type="Proteomes" id="UP001081071"/>
    </source>
</evidence>
<organism evidence="7 8">
    <name type="scientific">Rhodococcus ruber</name>
    <dbReference type="NCBI Taxonomy" id="1830"/>
    <lineage>
        <taxon>Bacteria</taxon>
        <taxon>Bacillati</taxon>
        <taxon>Actinomycetota</taxon>
        <taxon>Actinomycetes</taxon>
        <taxon>Mycobacteriales</taxon>
        <taxon>Nocardiaceae</taxon>
        <taxon>Rhodococcus</taxon>
    </lineage>
</organism>
<feature type="compositionally biased region" description="Polar residues" evidence="5">
    <location>
        <begin position="24"/>
        <end position="37"/>
    </location>
</feature>
<comment type="subcellular location">
    <subcellularLocation>
        <location evidence="1">Membrane</location>
        <topology evidence="1">Single-pass membrane protein</topology>
    </subcellularLocation>
</comment>
<dbReference type="EMBL" id="JAPWIJ010000006">
    <property type="protein sequence ID" value="MCZ4519960.1"/>
    <property type="molecule type" value="Genomic_DNA"/>
</dbReference>
<feature type="chain" id="PRO_5045996943" evidence="6">
    <location>
        <begin position="26"/>
        <end position="453"/>
    </location>
</feature>
<evidence type="ECO:0000256" key="1">
    <source>
        <dbReference type="ARBA" id="ARBA00004167"/>
    </source>
</evidence>
<keyword evidence="4" id="KW-0472">Membrane</keyword>
<keyword evidence="6" id="KW-0732">Signal</keyword>
<dbReference type="RefSeq" id="WP_269605763.1">
    <property type="nucleotide sequence ID" value="NZ_JAPWIJ010000006.1"/>
</dbReference>
<dbReference type="Proteomes" id="UP001081071">
    <property type="component" value="Unassembled WGS sequence"/>
</dbReference>
<evidence type="ECO:0000256" key="4">
    <source>
        <dbReference type="ARBA" id="ARBA00023136"/>
    </source>
</evidence>
<evidence type="ECO:0000313" key="7">
    <source>
        <dbReference type="EMBL" id="MCZ4519960.1"/>
    </source>
</evidence>
<comment type="caution">
    <text evidence="7">The sequence shown here is derived from an EMBL/GenBank/DDBJ whole genome shotgun (WGS) entry which is preliminary data.</text>
</comment>
<gene>
    <name evidence="7" type="ORF">O4220_15715</name>
</gene>
<keyword evidence="2" id="KW-0812">Transmembrane</keyword>
<evidence type="ECO:0000256" key="2">
    <source>
        <dbReference type="ARBA" id="ARBA00022692"/>
    </source>
</evidence>
<evidence type="ECO:0000256" key="6">
    <source>
        <dbReference type="SAM" id="SignalP"/>
    </source>
</evidence>
<feature type="signal peptide" evidence="6">
    <location>
        <begin position="1"/>
        <end position="25"/>
    </location>
</feature>
<dbReference type="InterPro" id="IPR007343">
    <property type="entry name" value="Uncharacterised_pept_Zn_put"/>
</dbReference>
<dbReference type="PANTHER" id="PTHR30168:SF0">
    <property type="entry name" value="INNER MEMBRANE PROTEIN"/>
    <property type="match status" value="1"/>
</dbReference>
<dbReference type="SUPFAM" id="SSF55486">
    <property type="entry name" value="Metalloproteases ('zincins'), catalytic domain"/>
    <property type="match status" value="1"/>
</dbReference>
<name>A0ABT4MG44_9NOCA</name>
<keyword evidence="3" id="KW-1133">Transmembrane helix</keyword>
<evidence type="ECO:0000256" key="3">
    <source>
        <dbReference type="ARBA" id="ARBA00022989"/>
    </source>
</evidence>
<reference evidence="7" key="1">
    <citation type="submission" date="2022-12" db="EMBL/GenBank/DDBJ databases">
        <authorList>
            <person name="Krivoruchko A.V."/>
            <person name="Elkin A."/>
        </authorList>
    </citation>
    <scope>NUCLEOTIDE SEQUENCE</scope>
    <source>
        <strain evidence="7">IEGM 1391</strain>
    </source>
</reference>
<dbReference type="PROSITE" id="PS51257">
    <property type="entry name" value="PROKAR_LIPOPROTEIN"/>
    <property type="match status" value="1"/>
</dbReference>
<dbReference type="PANTHER" id="PTHR30168">
    <property type="entry name" value="PUTATIVE MEMBRANE PROTEIN YPFJ"/>
    <property type="match status" value="1"/>
</dbReference>
<keyword evidence="8" id="KW-1185">Reference proteome</keyword>